<evidence type="ECO:0000313" key="2">
    <source>
        <dbReference type="Proteomes" id="UP000031449"/>
    </source>
</evidence>
<evidence type="ECO:0000313" key="1">
    <source>
        <dbReference type="EMBL" id="AJD93622.1"/>
    </source>
</evidence>
<dbReference type="Pfam" id="PF20069">
    <property type="entry name" value="DUF6465"/>
    <property type="match status" value="1"/>
</dbReference>
<reference evidence="1 2" key="1">
    <citation type="submission" date="2014-08" db="EMBL/GenBank/DDBJ databases">
        <title>Complete genome of a marine bacteria Jeotgalibacillus malaysiensis.</title>
        <authorList>
            <person name="Yaakop A.S."/>
            <person name="Chan K.-G."/>
            <person name="Goh K.M."/>
        </authorList>
    </citation>
    <scope>NUCLEOTIDE SEQUENCE [LARGE SCALE GENOMIC DNA]</scope>
    <source>
        <strain evidence="1 2">D5</strain>
        <plasmid evidence="2">Plasmid</plasmid>
    </source>
</reference>
<proteinExistence type="predicted"/>
<sequence>MKIKKEVIHVKSKLFLQHEGNEILLNELERRVKAEWRAEGNLAKDIREIECYVKPEDGLVYYVINEIHTGSIPLYEQ</sequence>
<dbReference type="AlphaFoldDB" id="A0A0B5AY59"/>
<geneLocation type="plasmid" evidence="2"/>
<gene>
    <name evidence="1" type="ORF">JMA_43050</name>
</gene>
<accession>A0A0B5AY59</accession>
<dbReference type="Proteomes" id="UP000031449">
    <property type="component" value="Plasmid unnamed"/>
</dbReference>
<keyword evidence="1" id="KW-0614">Plasmid</keyword>
<dbReference type="BioCyc" id="JESP1508404:G14D9-13628-MONOMER"/>
<dbReference type="OrthoDB" id="1711086at2"/>
<dbReference type="HOGENOM" id="CLU_204453_0_0_9"/>
<keyword evidence="2" id="KW-1185">Reference proteome</keyword>
<dbReference type="EMBL" id="CP009417">
    <property type="protein sequence ID" value="AJD93622.1"/>
    <property type="molecule type" value="Genomic_DNA"/>
</dbReference>
<dbReference type="InterPro" id="IPR046313">
    <property type="entry name" value="DUF6465"/>
</dbReference>
<dbReference type="KEGG" id="jeo:JMA_43050"/>
<name>A0A0B5AY59_9BACL</name>
<organism evidence="1 2">
    <name type="scientific">Jeotgalibacillus malaysiensis</name>
    <dbReference type="NCBI Taxonomy" id="1508404"/>
    <lineage>
        <taxon>Bacteria</taxon>
        <taxon>Bacillati</taxon>
        <taxon>Bacillota</taxon>
        <taxon>Bacilli</taxon>
        <taxon>Bacillales</taxon>
        <taxon>Caryophanaceae</taxon>
        <taxon>Jeotgalibacillus</taxon>
    </lineage>
</organism>
<protein>
    <submittedName>
        <fullName evidence="1">Uncharacterized protein</fullName>
    </submittedName>
</protein>